<feature type="chain" id="PRO_5034381618" evidence="3">
    <location>
        <begin position="20"/>
        <end position="787"/>
    </location>
</feature>
<sequence>MKLSRLVCLWSLVSTEVFGTSDIQDTVYNYEKSIAYIHIQDSSISNDTIIPLPFNAKYTSGSLVNSTFSTPGNSCELISANSSLYSVCSSDSSDIELFLLNATSQKWTELQLGDSVPLFEGSSYMNTFDDPLSLYIFGGYDSDNEEISDRMLRVDLDKLTVSNFSTSVKPSSFYGASSLKINFNTELLVGGKVSSGWIGMTQLALWQYGSWAFKSVSIPEDDVINARVQPLLLPVFDSTRYQLETTSSNFSSFSVDSVMMLGGQLMGNSSNPDFVSLNMSDNSWQWTPLDTDVSLSNSRVNSKYDDNLSLDEILGAATLYDTLIVIADNAGKPVNSSQTETNTVSKRSQSYYIKLYDTSTLEALNTVDYSSLASTGKKKSSKETSKSAVIALSTIIPILVIIIAAVIGFLLYKRYKKRKEEEANEKEIKDIMEFYKSSGNQFSSSYSSLGSDITEKARASEESTLDGDAEENDVDSDIIEINNYDDNDNLSITSWRRKRKLYEKQRKTRLRSGGGSLMRHISIMSSQLGMSLRRSFSYQSSVATELSTVPDSGYQDDFSDNGLPESPIRRPSSTYSPSLKHNQSNSALYLIPEDSSVSPLRSSHRFKSPVSGTPEGSPGILPTQQLEEHRQQKELSSVARQLRFNAPSKQGSRSMSRSTSRQSRPTSRSSSRPSSPSKFWRKYDPFTQISDNKKEPDENMDVQILVSSKRRSKLRVTNPDLDDDLGDIDEFAVVKNESEARDASMEALKGETQQDSVEATASSVSDSDVRLRHVSDESKSKDESSYK</sequence>
<keyword evidence="2" id="KW-1133">Transmembrane helix</keyword>
<feature type="region of interest" description="Disordered" evidence="1">
    <location>
        <begin position="597"/>
        <end position="699"/>
    </location>
</feature>
<evidence type="ECO:0000256" key="2">
    <source>
        <dbReference type="SAM" id="Phobius"/>
    </source>
</evidence>
<feature type="compositionally biased region" description="Low complexity" evidence="1">
    <location>
        <begin position="652"/>
        <end position="677"/>
    </location>
</feature>
<feature type="compositionally biased region" description="Polar residues" evidence="1">
    <location>
        <begin position="571"/>
        <end position="581"/>
    </location>
</feature>
<dbReference type="OrthoDB" id="3980762at2759"/>
<dbReference type="SUPFAM" id="SSF50965">
    <property type="entry name" value="Galactose oxidase, central domain"/>
    <property type="match status" value="1"/>
</dbReference>
<dbReference type="EMBL" id="CP064815">
    <property type="protein sequence ID" value="QPG76282.1"/>
    <property type="molecule type" value="Genomic_DNA"/>
</dbReference>
<evidence type="ECO:0000313" key="5">
    <source>
        <dbReference type="Proteomes" id="UP000662931"/>
    </source>
</evidence>
<name>A0A875S8S6_EENNA</name>
<feature type="signal peptide" evidence="3">
    <location>
        <begin position="1"/>
        <end position="19"/>
    </location>
</feature>
<proteinExistence type="predicted"/>
<keyword evidence="5" id="KW-1185">Reference proteome</keyword>
<gene>
    <name evidence="4" type="ORF">FOA43_003668</name>
</gene>
<keyword evidence="3" id="KW-0732">Signal</keyword>
<dbReference type="RefSeq" id="XP_038779847.1">
    <property type="nucleotide sequence ID" value="XM_038923919.1"/>
</dbReference>
<feature type="compositionally biased region" description="Polar residues" evidence="1">
    <location>
        <begin position="751"/>
        <end position="766"/>
    </location>
</feature>
<feature type="transmembrane region" description="Helical" evidence="2">
    <location>
        <begin position="388"/>
        <end position="412"/>
    </location>
</feature>
<feature type="region of interest" description="Disordered" evidence="1">
    <location>
        <begin position="546"/>
        <end position="581"/>
    </location>
</feature>
<dbReference type="InterPro" id="IPR015915">
    <property type="entry name" value="Kelch-typ_b-propeller"/>
</dbReference>
<dbReference type="AlphaFoldDB" id="A0A875S8S6"/>
<feature type="region of interest" description="Disordered" evidence="1">
    <location>
        <begin position="739"/>
        <end position="787"/>
    </location>
</feature>
<dbReference type="KEGG" id="bnn:FOA43_003668"/>
<feature type="compositionally biased region" description="Basic and acidic residues" evidence="1">
    <location>
        <begin position="767"/>
        <end position="787"/>
    </location>
</feature>
<reference evidence="4" key="1">
    <citation type="submission" date="2020-10" db="EMBL/GenBank/DDBJ databases">
        <authorList>
            <person name="Roach M.J.R."/>
        </authorList>
    </citation>
    <scope>NUCLEOTIDE SEQUENCE</scope>
    <source>
        <strain evidence="4">CBS 1945</strain>
    </source>
</reference>
<dbReference type="GeneID" id="62197068"/>
<evidence type="ECO:0000256" key="3">
    <source>
        <dbReference type="SAM" id="SignalP"/>
    </source>
</evidence>
<dbReference type="InterPro" id="IPR011043">
    <property type="entry name" value="Gal_Oxase/kelch_b-propeller"/>
</dbReference>
<organism evidence="4 5">
    <name type="scientific">Eeniella nana</name>
    <name type="common">Yeast</name>
    <name type="synonym">Brettanomyces nanus</name>
    <dbReference type="NCBI Taxonomy" id="13502"/>
    <lineage>
        <taxon>Eukaryota</taxon>
        <taxon>Fungi</taxon>
        <taxon>Dikarya</taxon>
        <taxon>Ascomycota</taxon>
        <taxon>Saccharomycotina</taxon>
        <taxon>Pichiomycetes</taxon>
        <taxon>Pichiales</taxon>
        <taxon>Pichiaceae</taxon>
        <taxon>Brettanomyces</taxon>
    </lineage>
</organism>
<keyword evidence="2" id="KW-0812">Transmembrane</keyword>
<dbReference type="Proteomes" id="UP000662931">
    <property type="component" value="Chromosome 4"/>
</dbReference>
<evidence type="ECO:0000256" key="1">
    <source>
        <dbReference type="SAM" id="MobiDB-lite"/>
    </source>
</evidence>
<keyword evidence="2" id="KW-0472">Membrane</keyword>
<evidence type="ECO:0000313" key="4">
    <source>
        <dbReference type="EMBL" id="QPG76282.1"/>
    </source>
</evidence>
<dbReference type="Gene3D" id="2.120.10.80">
    <property type="entry name" value="Kelch-type beta propeller"/>
    <property type="match status" value="1"/>
</dbReference>
<accession>A0A875S8S6</accession>
<protein>
    <submittedName>
        <fullName evidence="4">Uncharacterized protein</fullName>
    </submittedName>
</protein>